<accession>A0A085JA77</accession>
<gene>
    <name evidence="6" type="ORF">GTPT_3210</name>
</gene>
<comment type="caution">
    <text evidence="6">The sequence shown here is derived from an EMBL/GenBank/DDBJ whole genome shotgun (WGS) entry which is preliminary data.</text>
</comment>
<evidence type="ECO:0000256" key="3">
    <source>
        <dbReference type="ARBA" id="ARBA00023295"/>
    </source>
</evidence>
<dbReference type="eggNOG" id="COG3507">
    <property type="taxonomic scope" value="Bacteria"/>
</dbReference>
<comment type="similarity">
    <text evidence="1 4">Belongs to the glycosyl hydrolase 43 family.</text>
</comment>
<dbReference type="GO" id="GO:0004553">
    <property type="term" value="F:hydrolase activity, hydrolyzing O-glycosyl compounds"/>
    <property type="evidence" value="ECO:0007669"/>
    <property type="project" value="InterPro"/>
</dbReference>
<dbReference type="GO" id="GO:0005975">
    <property type="term" value="P:carbohydrate metabolic process"/>
    <property type="evidence" value="ECO:0007669"/>
    <property type="project" value="InterPro"/>
</dbReference>
<evidence type="ECO:0000256" key="1">
    <source>
        <dbReference type="ARBA" id="ARBA00009865"/>
    </source>
</evidence>
<dbReference type="Proteomes" id="UP000028602">
    <property type="component" value="Unassembled WGS sequence"/>
</dbReference>
<name>A0A085JA77_9GAMM</name>
<dbReference type="RefSeq" id="WP_051170954.1">
    <property type="nucleotide sequence ID" value="NZ_ATMJ01000076.1"/>
</dbReference>
<keyword evidence="7" id="KW-1185">Reference proteome</keyword>
<dbReference type="InterPro" id="IPR006710">
    <property type="entry name" value="Glyco_hydro_43"/>
</dbReference>
<evidence type="ECO:0000313" key="7">
    <source>
        <dbReference type="Proteomes" id="UP000028602"/>
    </source>
</evidence>
<dbReference type="PANTHER" id="PTHR22925:SF3">
    <property type="entry name" value="GLYCOSYL HYDROLASE FAMILY PROTEIN 43"/>
    <property type="match status" value="1"/>
</dbReference>
<feature type="chain" id="PRO_5001793362" evidence="5">
    <location>
        <begin position="19"/>
        <end position="342"/>
    </location>
</feature>
<dbReference type="EC" id="3.2.1.-" evidence="6"/>
<evidence type="ECO:0000313" key="6">
    <source>
        <dbReference type="EMBL" id="KFD17373.1"/>
    </source>
</evidence>
<evidence type="ECO:0000256" key="5">
    <source>
        <dbReference type="SAM" id="SignalP"/>
    </source>
</evidence>
<dbReference type="EMBL" id="JMPR01000048">
    <property type="protein sequence ID" value="KFD17373.1"/>
    <property type="molecule type" value="Genomic_DNA"/>
</dbReference>
<proteinExistence type="inferred from homology"/>
<dbReference type="Pfam" id="PF04616">
    <property type="entry name" value="Glyco_hydro_43"/>
    <property type="match status" value="1"/>
</dbReference>
<sequence>MKSCIALIILFLPLFTYGEGVSSCLNDGENNINPSSVNAHGGGVISSKGMYYWFGEVKGKGMDGNKVQQGVSLYESSDLCNWKYKGVAYSSNQNDNVIYLERPKVIYNKRNDEYIMWFHIDYRKGFNNESYARLGVAESKNIEGPYKFITSYRPNKDTKPVNFQKNDFNDIYFKSGYESGFDSRDFTLFKDDDGKAYVIYNSEMNNTLHVALLDDTYTRVTNEYSRVLINGRNEAPVIFKIDKTYFMITSGLTGWKANQARLFESDNIFGPWIRKNNPIKGTPEDIATTFNSQSAFSIEDKLGNLFIFGDRWSPHNPIESKYVVSEIKYNNGNLSMERIGND</sequence>
<reference evidence="6 7" key="1">
    <citation type="submission" date="2014-05" db="EMBL/GenBank/DDBJ databases">
        <title>ATOL: Assembling a taxonomically balanced genome-scale reconstruction of the evolutionary history of the Enterobacteriaceae.</title>
        <authorList>
            <person name="Plunkett G.III."/>
            <person name="Neeno-Eckwall E.C."/>
            <person name="Glasner J.D."/>
            <person name="Perna N.T."/>
        </authorList>
    </citation>
    <scope>NUCLEOTIDE SEQUENCE [LARGE SCALE GENOMIC DNA]</scope>
    <source>
        <strain evidence="6 7">ATCC 33301</strain>
    </source>
</reference>
<dbReference type="Gene3D" id="2.115.10.20">
    <property type="entry name" value="Glycosyl hydrolase domain, family 43"/>
    <property type="match status" value="1"/>
</dbReference>
<keyword evidence="2 4" id="KW-0378">Hydrolase</keyword>
<protein>
    <submittedName>
        <fullName evidence="6">Beta-glucanase</fullName>
        <ecNumber evidence="6">3.2.1.-</ecNumber>
    </submittedName>
</protein>
<keyword evidence="5" id="KW-0732">Signal</keyword>
<evidence type="ECO:0000256" key="4">
    <source>
        <dbReference type="RuleBase" id="RU361187"/>
    </source>
</evidence>
<dbReference type="SUPFAM" id="SSF75005">
    <property type="entry name" value="Arabinanase/levansucrase/invertase"/>
    <property type="match status" value="1"/>
</dbReference>
<keyword evidence="3 4" id="KW-0326">Glycosidase</keyword>
<evidence type="ECO:0000256" key="2">
    <source>
        <dbReference type="ARBA" id="ARBA00022801"/>
    </source>
</evidence>
<dbReference type="PANTHER" id="PTHR22925">
    <property type="entry name" value="GLYCOSYL HYDROLASE 43 FAMILY MEMBER"/>
    <property type="match status" value="1"/>
</dbReference>
<feature type="signal peptide" evidence="5">
    <location>
        <begin position="1"/>
        <end position="18"/>
    </location>
</feature>
<dbReference type="CDD" id="cd18825">
    <property type="entry name" value="GH43_CtGH43-like"/>
    <property type="match status" value="1"/>
</dbReference>
<dbReference type="InterPro" id="IPR023296">
    <property type="entry name" value="Glyco_hydro_beta-prop_sf"/>
</dbReference>
<organism evidence="6 7">
    <name type="scientific">Tatumella ptyseos ATCC 33301</name>
    <dbReference type="NCBI Taxonomy" id="1005995"/>
    <lineage>
        <taxon>Bacteria</taxon>
        <taxon>Pseudomonadati</taxon>
        <taxon>Pseudomonadota</taxon>
        <taxon>Gammaproteobacteria</taxon>
        <taxon>Enterobacterales</taxon>
        <taxon>Erwiniaceae</taxon>
        <taxon>Tatumella</taxon>
    </lineage>
</organism>
<dbReference type="AlphaFoldDB" id="A0A085JA77"/>